<gene>
    <name evidence="2" type="ORF">VQ02_12660</name>
</gene>
<reference evidence="2 3" key="1">
    <citation type="submission" date="2015-03" db="EMBL/GenBank/DDBJ databases">
        <title>Genome sequencing of Methylobacterium variabile DSM 16961.</title>
        <authorList>
            <person name="Chaudhry V."/>
            <person name="Patil P.B."/>
        </authorList>
    </citation>
    <scope>NUCLEOTIDE SEQUENCE [LARGE SCALE GENOMIC DNA]</scope>
    <source>
        <strain evidence="2 3">DSM 16961</strain>
    </source>
</reference>
<evidence type="ECO:0000313" key="2">
    <source>
        <dbReference type="EMBL" id="KMO37805.1"/>
    </source>
</evidence>
<dbReference type="AlphaFoldDB" id="A0A0J6SRD2"/>
<dbReference type="SMART" id="SM00966">
    <property type="entry name" value="SpoVT_AbrB"/>
    <property type="match status" value="1"/>
</dbReference>
<evidence type="ECO:0000259" key="1">
    <source>
        <dbReference type="SMART" id="SM00966"/>
    </source>
</evidence>
<organism evidence="2 3">
    <name type="scientific">Methylobacterium variabile</name>
    <dbReference type="NCBI Taxonomy" id="298794"/>
    <lineage>
        <taxon>Bacteria</taxon>
        <taxon>Pseudomonadati</taxon>
        <taxon>Pseudomonadota</taxon>
        <taxon>Alphaproteobacteria</taxon>
        <taxon>Hyphomicrobiales</taxon>
        <taxon>Methylobacteriaceae</taxon>
        <taxon>Methylobacterium</taxon>
    </lineage>
</organism>
<protein>
    <submittedName>
        <fullName evidence="2">AbrB family transcriptional regulator</fullName>
    </submittedName>
</protein>
<dbReference type="InterPro" id="IPR037914">
    <property type="entry name" value="SpoVT-AbrB_sf"/>
</dbReference>
<proteinExistence type="predicted"/>
<dbReference type="GO" id="GO:0003677">
    <property type="term" value="F:DNA binding"/>
    <property type="evidence" value="ECO:0007669"/>
    <property type="project" value="InterPro"/>
</dbReference>
<comment type="caution">
    <text evidence="2">The sequence shown here is derived from an EMBL/GenBank/DDBJ whole genome shotgun (WGS) entry which is preliminary data.</text>
</comment>
<feature type="domain" description="SpoVT-AbrB" evidence="1">
    <location>
        <begin position="9"/>
        <end position="54"/>
    </location>
</feature>
<name>A0A0J6SRD2_9HYPH</name>
<dbReference type="Proteomes" id="UP000035955">
    <property type="component" value="Unassembled WGS sequence"/>
</dbReference>
<accession>A0A0J6SRD2</accession>
<dbReference type="PATRIC" id="fig|298794.3.peg.7274"/>
<dbReference type="EMBL" id="LABY01000080">
    <property type="protein sequence ID" value="KMO37805.1"/>
    <property type="molecule type" value="Genomic_DNA"/>
</dbReference>
<evidence type="ECO:0000313" key="3">
    <source>
        <dbReference type="Proteomes" id="UP000035955"/>
    </source>
</evidence>
<dbReference type="SUPFAM" id="SSF89447">
    <property type="entry name" value="AbrB/MazE/MraZ-like"/>
    <property type="match status" value="1"/>
</dbReference>
<dbReference type="NCBIfam" id="TIGR01439">
    <property type="entry name" value="lp_hng_hel_AbrB"/>
    <property type="match status" value="1"/>
</dbReference>
<dbReference type="InterPro" id="IPR007159">
    <property type="entry name" value="SpoVT-AbrB_dom"/>
</dbReference>
<keyword evidence="3" id="KW-1185">Reference proteome</keyword>
<sequence>MVEPLRRTVQVAENGRMNLPADMRRGLGLNGAGRVILTQDEDGIRISTVDQALKRIRALAAPFAQGRESVVDEFLAERRAEAAREDGEDSDAGRN</sequence>